<sequence>MPFGRKSPSSGTNAPLTGIGFLRSELSDGTKAISSRAGWEFMMELQVAPKPSFCFKLERDCGGVASTNVPASVRDLVCLANSSVPISTAIEVRR</sequence>
<dbReference type="Proteomes" id="UP000198992">
    <property type="component" value="Unassembled WGS sequence"/>
</dbReference>
<accession>A0A1H5G8I5</accession>
<organism evidence="1 2">
    <name type="scientific">Bradyrhizobium erythrophlei</name>
    <dbReference type="NCBI Taxonomy" id="1437360"/>
    <lineage>
        <taxon>Bacteria</taxon>
        <taxon>Pseudomonadati</taxon>
        <taxon>Pseudomonadota</taxon>
        <taxon>Alphaproteobacteria</taxon>
        <taxon>Hyphomicrobiales</taxon>
        <taxon>Nitrobacteraceae</taxon>
        <taxon>Bradyrhizobium</taxon>
    </lineage>
</organism>
<evidence type="ECO:0000313" key="1">
    <source>
        <dbReference type="EMBL" id="SEE11831.1"/>
    </source>
</evidence>
<proteinExistence type="predicted"/>
<reference evidence="1 2" key="1">
    <citation type="submission" date="2016-10" db="EMBL/GenBank/DDBJ databases">
        <authorList>
            <person name="de Groot N.N."/>
        </authorList>
    </citation>
    <scope>NUCLEOTIDE SEQUENCE [LARGE SCALE GENOMIC DNA]</scope>
    <source>
        <strain evidence="1 2">MT12</strain>
    </source>
</reference>
<protein>
    <submittedName>
        <fullName evidence="1">Uncharacterized protein</fullName>
    </submittedName>
</protein>
<dbReference type="EMBL" id="FNTH01000001">
    <property type="protein sequence ID" value="SEE11831.1"/>
    <property type="molecule type" value="Genomic_DNA"/>
</dbReference>
<evidence type="ECO:0000313" key="2">
    <source>
        <dbReference type="Proteomes" id="UP000198992"/>
    </source>
</evidence>
<name>A0A1H5G8I5_9BRAD</name>
<gene>
    <name evidence="1" type="ORF">SAMN05444164_6975</name>
</gene>
<dbReference type="AlphaFoldDB" id="A0A1H5G8I5"/>